<dbReference type="InterPro" id="IPR029063">
    <property type="entry name" value="SAM-dependent_MTases_sf"/>
</dbReference>
<keyword evidence="2" id="KW-1185">Reference proteome</keyword>
<gene>
    <name evidence="1" type="ORF">GBZ86_09955</name>
</gene>
<dbReference type="RefSeq" id="WP_152890252.1">
    <property type="nucleotide sequence ID" value="NZ_WHJC01000146.1"/>
</dbReference>
<accession>A0A6I1MM44</accession>
<evidence type="ECO:0000313" key="1">
    <source>
        <dbReference type="EMBL" id="MPQ44084.1"/>
    </source>
</evidence>
<sequence>MIPYLKEFNEKKIKEYKKYIKKSVSNNISIEYGNKKGLEGYLYNYEEELEETPIELIENEKIWMKISPNEIQGCFESIERANGKVGVVGLGLGYFVQEVLKKDLVKEIIVYEINKDIIQLYKNNFGENKKLRIINKDAFEVDSEDFDFFFVDIYQYNLSLDVVKHYKKFKTLHKIKEYSFWGMEHFILSCPTHEIAWVYIPEEWMEMCKDLFERFDQSEYIKYFTPIEKGLALKVLKEFSKIL</sequence>
<name>A0A6I1MM44_9CLOT</name>
<organism evidence="1 2">
    <name type="scientific">Clostridium tarantellae</name>
    <dbReference type="NCBI Taxonomy" id="39493"/>
    <lineage>
        <taxon>Bacteria</taxon>
        <taxon>Bacillati</taxon>
        <taxon>Bacillota</taxon>
        <taxon>Clostridia</taxon>
        <taxon>Eubacteriales</taxon>
        <taxon>Clostridiaceae</taxon>
        <taxon>Clostridium</taxon>
    </lineage>
</organism>
<evidence type="ECO:0008006" key="3">
    <source>
        <dbReference type="Google" id="ProtNLM"/>
    </source>
</evidence>
<protein>
    <recommendedName>
        <fullName evidence="3">Class I SAM-dependent methyltransferase</fullName>
    </recommendedName>
</protein>
<proteinExistence type="predicted"/>
<comment type="caution">
    <text evidence="1">The sequence shown here is derived from an EMBL/GenBank/DDBJ whole genome shotgun (WGS) entry which is preliminary data.</text>
</comment>
<dbReference type="Gene3D" id="3.40.50.150">
    <property type="entry name" value="Vaccinia Virus protein VP39"/>
    <property type="match status" value="1"/>
</dbReference>
<dbReference type="SUPFAM" id="SSF53335">
    <property type="entry name" value="S-adenosyl-L-methionine-dependent methyltransferases"/>
    <property type="match status" value="1"/>
</dbReference>
<reference evidence="1 2" key="1">
    <citation type="submission" date="2019-10" db="EMBL/GenBank/DDBJ databases">
        <title>The Genome Sequence of Clostridium tarantellae Isolated from Fish Brain.</title>
        <authorList>
            <person name="Bano L."/>
            <person name="Kiel M."/>
            <person name="Sales G."/>
            <person name="Doxey A.C."/>
            <person name="Mansfield M.J."/>
            <person name="Schiavone M."/>
            <person name="Rossetto O."/>
            <person name="Pirazzini M."/>
            <person name="Dobrindt U."/>
            <person name="Montecucco C."/>
        </authorList>
    </citation>
    <scope>NUCLEOTIDE SEQUENCE [LARGE SCALE GENOMIC DNA]</scope>
    <source>
        <strain evidence="1 2">DSM 3997</strain>
    </source>
</reference>
<dbReference type="Proteomes" id="UP000430345">
    <property type="component" value="Unassembled WGS sequence"/>
</dbReference>
<dbReference type="EMBL" id="WHJC01000146">
    <property type="protein sequence ID" value="MPQ44084.1"/>
    <property type="molecule type" value="Genomic_DNA"/>
</dbReference>
<dbReference type="OrthoDB" id="1935097at2"/>
<dbReference type="AlphaFoldDB" id="A0A6I1MM44"/>
<evidence type="ECO:0000313" key="2">
    <source>
        <dbReference type="Proteomes" id="UP000430345"/>
    </source>
</evidence>